<organism evidence="1 2">
    <name type="scientific">Halarsenatibacter silvermanii</name>
    <dbReference type="NCBI Taxonomy" id="321763"/>
    <lineage>
        <taxon>Bacteria</taxon>
        <taxon>Bacillati</taxon>
        <taxon>Bacillota</taxon>
        <taxon>Clostridia</taxon>
        <taxon>Halanaerobiales</taxon>
        <taxon>Halarsenatibacteraceae</taxon>
        <taxon>Halarsenatibacter</taxon>
    </lineage>
</organism>
<gene>
    <name evidence="1" type="ORF">SAMN04488692_10817</name>
</gene>
<dbReference type="AlphaFoldDB" id="A0A1G9MBX9"/>
<evidence type="ECO:0000313" key="1">
    <source>
        <dbReference type="EMBL" id="SDL71633.1"/>
    </source>
</evidence>
<accession>A0A1G9MBX9</accession>
<evidence type="ECO:0000313" key="2">
    <source>
        <dbReference type="Proteomes" id="UP000199476"/>
    </source>
</evidence>
<keyword evidence="2" id="KW-1185">Reference proteome</keyword>
<reference evidence="1 2" key="1">
    <citation type="submission" date="2016-10" db="EMBL/GenBank/DDBJ databases">
        <authorList>
            <person name="de Groot N.N."/>
        </authorList>
    </citation>
    <scope>NUCLEOTIDE SEQUENCE [LARGE SCALE GENOMIC DNA]</scope>
    <source>
        <strain evidence="1 2">SLAS-1</strain>
    </source>
</reference>
<dbReference type="RefSeq" id="WP_089759500.1">
    <property type="nucleotide sequence ID" value="NZ_FNGO01000008.1"/>
</dbReference>
<sequence length="82" mass="9298">MSGADFTVANLTDEEMEKLKSLEEEFSGDRDRKIALVAYESEEEFSLADLSPEDEEYIRRIEEEIADKRGGDVALIVYESSS</sequence>
<protein>
    <submittedName>
        <fullName evidence="1">Uncharacterized protein</fullName>
    </submittedName>
</protein>
<name>A0A1G9MBX9_9FIRM</name>
<proteinExistence type="predicted"/>
<dbReference type="STRING" id="321763.SAMN04488692_10817"/>
<dbReference type="Proteomes" id="UP000199476">
    <property type="component" value="Unassembled WGS sequence"/>
</dbReference>
<dbReference type="EMBL" id="FNGO01000008">
    <property type="protein sequence ID" value="SDL71633.1"/>
    <property type="molecule type" value="Genomic_DNA"/>
</dbReference>